<name>A0A6I1FPQ2_9BACI</name>
<dbReference type="Gene3D" id="3.40.50.720">
    <property type="entry name" value="NAD(P)-binding Rossmann-like Domain"/>
    <property type="match status" value="1"/>
</dbReference>
<accession>A0A6I1FPQ2</accession>
<dbReference type="InterPro" id="IPR036291">
    <property type="entry name" value="NAD(P)-bd_dom_sf"/>
</dbReference>
<keyword evidence="1" id="KW-0560">Oxidoreductase</keyword>
<dbReference type="Proteomes" id="UP000429595">
    <property type="component" value="Unassembled WGS sequence"/>
</dbReference>
<organism evidence="2 3">
    <name type="scientific">Bacillus aerolatus</name>
    <dbReference type="NCBI Taxonomy" id="2653354"/>
    <lineage>
        <taxon>Bacteria</taxon>
        <taxon>Bacillati</taxon>
        <taxon>Bacillota</taxon>
        <taxon>Bacilli</taxon>
        <taxon>Bacillales</taxon>
        <taxon>Bacillaceae</taxon>
        <taxon>Bacillus</taxon>
    </lineage>
</organism>
<dbReference type="InterPro" id="IPR002347">
    <property type="entry name" value="SDR_fam"/>
</dbReference>
<dbReference type="SUPFAM" id="SSF51735">
    <property type="entry name" value="NAD(P)-binding Rossmann-fold domains"/>
    <property type="match status" value="1"/>
</dbReference>
<dbReference type="GO" id="GO:0005737">
    <property type="term" value="C:cytoplasm"/>
    <property type="evidence" value="ECO:0007669"/>
    <property type="project" value="TreeGrafter"/>
</dbReference>
<dbReference type="Pfam" id="PF00106">
    <property type="entry name" value="adh_short"/>
    <property type="match status" value="1"/>
</dbReference>
<dbReference type="AlphaFoldDB" id="A0A6I1FPQ2"/>
<dbReference type="PRINTS" id="PR00081">
    <property type="entry name" value="GDHRDH"/>
</dbReference>
<gene>
    <name evidence="2" type="ORF">F9802_11900</name>
</gene>
<evidence type="ECO:0000313" key="2">
    <source>
        <dbReference type="EMBL" id="KAB7706270.1"/>
    </source>
</evidence>
<dbReference type="GO" id="GO:0016616">
    <property type="term" value="F:oxidoreductase activity, acting on the CH-OH group of donors, NAD or NADP as acceptor"/>
    <property type="evidence" value="ECO:0007669"/>
    <property type="project" value="TreeGrafter"/>
</dbReference>
<proteinExistence type="predicted"/>
<dbReference type="EMBL" id="WEIO01000006">
    <property type="protein sequence ID" value="KAB7706270.1"/>
    <property type="molecule type" value="Genomic_DNA"/>
</dbReference>
<keyword evidence="3" id="KW-1185">Reference proteome</keyword>
<evidence type="ECO:0000256" key="1">
    <source>
        <dbReference type="ARBA" id="ARBA00023002"/>
    </source>
</evidence>
<comment type="caution">
    <text evidence="2">The sequence shown here is derived from an EMBL/GenBank/DDBJ whole genome shotgun (WGS) entry which is preliminary data.</text>
</comment>
<sequence length="110" mass="12049">MKLEGKVALITGGASGIGKVTAKKFLQEGAKVVISDFNEEAGNNTLNEFNNDEHIVFIHADVSDTKQIEYMFQKTISTFGKIDILINNAGITIDGLLTKMDEDAWEKVIS</sequence>
<dbReference type="PANTHER" id="PTHR44229:SF4">
    <property type="entry name" value="15-HYDROXYPROSTAGLANDIN DEHYDROGENASE [NAD(+)]"/>
    <property type="match status" value="1"/>
</dbReference>
<dbReference type="PANTHER" id="PTHR44229">
    <property type="entry name" value="15-HYDROXYPROSTAGLANDIN DEHYDROGENASE [NAD(+)]"/>
    <property type="match status" value="1"/>
</dbReference>
<reference evidence="2 3" key="1">
    <citation type="submission" date="2019-10" db="EMBL/GenBank/DDBJ databases">
        <title>Bacillus aerolatum sp. nov., isolated from bioaerosol of sport playgrounds.</title>
        <authorList>
            <person name="Chen P."/>
            <person name="Zhang G."/>
        </authorList>
    </citation>
    <scope>NUCLEOTIDE SEQUENCE [LARGE SCALE GENOMIC DNA]</scope>
    <source>
        <strain evidence="2 3">CX253</strain>
    </source>
</reference>
<protein>
    <submittedName>
        <fullName evidence="2">SDR family NAD(P)-dependent oxidoreductase</fullName>
    </submittedName>
</protein>
<dbReference type="RefSeq" id="WP_152152201.1">
    <property type="nucleotide sequence ID" value="NZ_WEIO01000006.1"/>
</dbReference>
<evidence type="ECO:0000313" key="3">
    <source>
        <dbReference type="Proteomes" id="UP000429595"/>
    </source>
</evidence>